<dbReference type="Proteomes" id="UP000604046">
    <property type="component" value="Unassembled WGS sequence"/>
</dbReference>
<evidence type="ECO:0000313" key="2">
    <source>
        <dbReference type="Proteomes" id="UP000604046"/>
    </source>
</evidence>
<organism evidence="1 2">
    <name type="scientific">Symbiodinium natans</name>
    <dbReference type="NCBI Taxonomy" id="878477"/>
    <lineage>
        <taxon>Eukaryota</taxon>
        <taxon>Sar</taxon>
        <taxon>Alveolata</taxon>
        <taxon>Dinophyceae</taxon>
        <taxon>Suessiales</taxon>
        <taxon>Symbiodiniaceae</taxon>
        <taxon>Symbiodinium</taxon>
    </lineage>
</organism>
<dbReference type="AlphaFoldDB" id="A0A812HJJ4"/>
<proteinExistence type="predicted"/>
<sequence>MYHGRLLASNRGQQGCPLMGPLFCLTRRRMWEEARANLQGPPPEFEPEFADDGFSGGTLLSVWASFEQERALAAKYGIRFDFAKTTLYLLAGEHFEGDLRPFRELGIRIVTGCDVRMLQVPVAGKPEHFATWQRDAQQELSKAFEAVEQLPHRHVAFHLLQQCFGFNKISYYCRSIPRSCIEPFLDWYALRMRESFSHILGSDVSDAQWQQAALPPKLGGMGLADGRLIVAGTVISQADIAFLSSWKQCMPIIAGILPTGRAGDGGAHLRSAMTILSQYFPDLDQQEQPKSSLLVQKLQQETADQLISAATLSERVRLHACRAPWANGWITTTPSLTEDTFMPNVAFQDSVSMRLGMTVFQDDEGCPFCHQISDRHGRHAISCMKVGTHTKVHHSLRDCLYRLAQEANLRPQLEASGLLPDAPQRRPADVLLPTTNLLKQTSWRRYSSLALDCAVVSPFAISAPARATEEPAATAKAYAEHKRRAQETARQCATQNIGFQPIIFEMLGGCDPETASFLNGLCQDHDGVQHRRPGSCRRLLQTRVAFLLQRHIGQTLMKYRRAQAKSGNEDAGRYLNYINS</sequence>
<reference evidence="1" key="1">
    <citation type="submission" date="2021-02" db="EMBL/GenBank/DDBJ databases">
        <authorList>
            <person name="Dougan E. K."/>
            <person name="Rhodes N."/>
            <person name="Thang M."/>
            <person name="Chan C."/>
        </authorList>
    </citation>
    <scope>NUCLEOTIDE SEQUENCE</scope>
</reference>
<accession>A0A812HJJ4</accession>
<protein>
    <submittedName>
        <fullName evidence="1">Uncharacterized protein</fullName>
    </submittedName>
</protein>
<dbReference type="PANTHER" id="PTHR48462:SF1">
    <property type="entry name" value="PROTEIN, PUTATIVE-RELATED"/>
    <property type="match status" value="1"/>
</dbReference>
<keyword evidence="2" id="KW-1185">Reference proteome</keyword>
<comment type="caution">
    <text evidence="1">The sequence shown here is derived from an EMBL/GenBank/DDBJ whole genome shotgun (WGS) entry which is preliminary data.</text>
</comment>
<name>A0A812HJJ4_9DINO</name>
<evidence type="ECO:0000313" key="1">
    <source>
        <dbReference type="EMBL" id="CAE6953153.1"/>
    </source>
</evidence>
<dbReference type="PANTHER" id="PTHR48462">
    <property type="entry name" value="PROTEIN, PUTATIVE-RELATED"/>
    <property type="match status" value="1"/>
</dbReference>
<gene>
    <name evidence="1" type="ORF">SNAT2548_LOCUS1651</name>
</gene>
<dbReference type="OrthoDB" id="7433202at2759"/>
<dbReference type="EMBL" id="CAJNDS010000093">
    <property type="protein sequence ID" value="CAE6953153.1"/>
    <property type="molecule type" value="Genomic_DNA"/>
</dbReference>